<proteinExistence type="predicted"/>
<accession>A0ABN5AWF6</accession>
<keyword evidence="3" id="KW-1185">Reference proteome</keyword>
<dbReference type="Proteomes" id="UP000249910">
    <property type="component" value="Chromosome"/>
</dbReference>
<keyword evidence="1" id="KW-0732">Signal</keyword>
<feature type="chain" id="PRO_5047006114" description="Lipoprotein" evidence="1">
    <location>
        <begin position="21"/>
        <end position="77"/>
    </location>
</feature>
<reference evidence="2 3" key="1">
    <citation type="submission" date="2017-06" db="EMBL/GenBank/DDBJ databases">
        <title>Complete genome of Francisella halioticida.</title>
        <authorList>
            <person name="Sjodin A."/>
        </authorList>
    </citation>
    <scope>NUCLEOTIDE SEQUENCE [LARGE SCALE GENOMIC DNA]</scope>
    <source>
        <strain evidence="2 3">DSM 23729</strain>
    </source>
</reference>
<dbReference type="EMBL" id="CP022132">
    <property type="protein sequence ID" value="ASG68263.1"/>
    <property type="molecule type" value="Genomic_DNA"/>
</dbReference>
<feature type="signal peptide" evidence="1">
    <location>
        <begin position="1"/>
        <end position="20"/>
    </location>
</feature>
<protein>
    <recommendedName>
        <fullName evidence="4">Lipoprotein</fullName>
    </recommendedName>
</protein>
<name>A0ABN5AWF6_9GAMM</name>
<organism evidence="2 3">
    <name type="scientific">Francisella halioticida</name>
    <dbReference type="NCBI Taxonomy" id="549298"/>
    <lineage>
        <taxon>Bacteria</taxon>
        <taxon>Pseudomonadati</taxon>
        <taxon>Pseudomonadota</taxon>
        <taxon>Gammaproteobacteria</taxon>
        <taxon>Thiotrichales</taxon>
        <taxon>Francisellaceae</taxon>
        <taxon>Francisella</taxon>
    </lineage>
</organism>
<dbReference type="RefSeq" id="WP_088772756.1">
    <property type="nucleotide sequence ID" value="NZ_AP023082.1"/>
</dbReference>
<evidence type="ECO:0000313" key="2">
    <source>
        <dbReference type="EMBL" id="ASG68263.1"/>
    </source>
</evidence>
<evidence type="ECO:0000256" key="1">
    <source>
        <dbReference type="SAM" id="SignalP"/>
    </source>
</evidence>
<evidence type="ECO:0000313" key="3">
    <source>
        <dbReference type="Proteomes" id="UP000249910"/>
    </source>
</evidence>
<gene>
    <name evidence="2" type="ORF">CDV26_07535</name>
</gene>
<sequence length="77" mass="8738">MKNRIFLINIFWFVFNCSFASDMYENNNDGVPSFSNTPTKNSQKLNLGNINVINEPSSPSKITINNNLNIPNQTNNI</sequence>
<evidence type="ECO:0008006" key="4">
    <source>
        <dbReference type="Google" id="ProtNLM"/>
    </source>
</evidence>